<evidence type="ECO:0000313" key="3">
    <source>
        <dbReference type="EMBL" id="CRK93085.1"/>
    </source>
</evidence>
<reference evidence="3 4" key="1">
    <citation type="submission" date="2015-04" db="EMBL/GenBank/DDBJ databases">
        <authorList>
            <person name="Syromyatnikov M.Y."/>
            <person name="Popov V.N."/>
        </authorList>
    </citation>
    <scope>NUCLEOTIDE SEQUENCE [LARGE SCALE GENOMIC DNA]</scope>
</reference>
<protein>
    <submittedName>
        <fullName evidence="3">CLUMA_CG006664, isoform A</fullName>
    </submittedName>
</protein>
<gene>
    <name evidence="3" type="ORF">CLUMA_CG006664</name>
</gene>
<evidence type="ECO:0000256" key="2">
    <source>
        <dbReference type="SAM" id="MobiDB-lite"/>
    </source>
</evidence>
<evidence type="ECO:0000313" key="4">
    <source>
        <dbReference type="Proteomes" id="UP000183832"/>
    </source>
</evidence>
<name>A0A1J1HYI5_9DIPT</name>
<dbReference type="Proteomes" id="UP000183832">
    <property type="component" value="Unassembled WGS sequence"/>
</dbReference>
<organism evidence="3 4">
    <name type="scientific">Clunio marinus</name>
    <dbReference type="NCBI Taxonomy" id="568069"/>
    <lineage>
        <taxon>Eukaryota</taxon>
        <taxon>Metazoa</taxon>
        <taxon>Ecdysozoa</taxon>
        <taxon>Arthropoda</taxon>
        <taxon>Hexapoda</taxon>
        <taxon>Insecta</taxon>
        <taxon>Pterygota</taxon>
        <taxon>Neoptera</taxon>
        <taxon>Endopterygota</taxon>
        <taxon>Diptera</taxon>
        <taxon>Nematocera</taxon>
        <taxon>Chironomoidea</taxon>
        <taxon>Chironomidae</taxon>
        <taxon>Clunio</taxon>
    </lineage>
</organism>
<dbReference type="AlphaFoldDB" id="A0A1J1HYI5"/>
<evidence type="ECO:0000256" key="1">
    <source>
        <dbReference type="SAM" id="Coils"/>
    </source>
</evidence>
<keyword evidence="1" id="KW-0175">Coiled coil</keyword>
<feature type="coiled-coil region" evidence="1">
    <location>
        <begin position="235"/>
        <end position="262"/>
    </location>
</feature>
<proteinExistence type="predicted"/>
<accession>A0A1J1HYI5</accession>
<feature type="region of interest" description="Disordered" evidence="2">
    <location>
        <begin position="174"/>
        <end position="193"/>
    </location>
</feature>
<dbReference type="EMBL" id="CVRI01000036">
    <property type="protein sequence ID" value="CRK93085.1"/>
    <property type="molecule type" value="Genomic_DNA"/>
</dbReference>
<sequence length="267" mass="31445">MQFKSSDFLSLIVFDNSLKSMLSVMDSTIHFQESLPDFDDFVLESFDNDLFFNDEFAEDCSEIDNASQYNYIDISHSYCETLKPLEEYHSITDNIPKFISTHDNVQSVPQIKNSDHMIAIAKYKTDNFFNNFFDEFCFPQQIEDNKEKIIHKNDEINHILWNNNFSTTEKIECSKKTHGERSKRGRPRKNPTDHLLKVKDGKFSKSELKIARNNAASMIYRHKKSDAKFALQEKEDKEAARNVKLRKRHERLEQKIKKFKCLLNYGS</sequence>
<keyword evidence="4" id="KW-1185">Reference proteome</keyword>